<dbReference type="PANTHER" id="PTHR48098">
    <property type="entry name" value="ENTEROCHELIN ESTERASE-RELATED"/>
    <property type="match status" value="1"/>
</dbReference>
<organism evidence="1 2">
    <name type="scientific">Paenibacillus plantarum</name>
    <dbReference type="NCBI Taxonomy" id="2654975"/>
    <lineage>
        <taxon>Bacteria</taxon>
        <taxon>Bacillati</taxon>
        <taxon>Bacillota</taxon>
        <taxon>Bacilli</taxon>
        <taxon>Bacillales</taxon>
        <taxon>Paenibacillaceae</taxon>
        <taxon>Paenibacillus</taxon>
    </lineage>
</organism>
<sequence>MMKLQGNLDTLEFANRTIYVYTPASYKLDVARRFPSVIVQDGSYLFVDSMTALEADFASGVTEEVIFIGIEPQERNREYTPWRAENLVNDGGFFEGEGDVYLKMVTEEIMPYVRTRYRILKDAAHTGITGASFGGLISLYAAFQKPAYFGRFALMSASLWYANFMDFVEQHVFTQSDMRIFLYVGEQEGVGRTTLQQHMVPNTRKAYELLSQKIPGGRDCIRLETDPEGLHLHSYFNAYFPHAIRFIFPGGR</sequence>
<dbReference type="GO" id="GO:0016787">
    <property type="term" value="F:hydrolase activity"/>
    <property type="evidence" value="ECO:0007669"/>
    <property type="project" value="UniProtKB-KW"/>
</dbReference>
<accession>A0ABX1XA64</accession>
<protein>
    <submittedName>
        <fullName evidence="1">Alpha/beta hydrolase</fullName>
    </submittedName>
</protein>
<dbReference type="Gene3D" id="3.40.50.1820">
    <property type="entry name" value="alpha/beta hydrolase"/>
    <property type="match status" value="1"/>
</dbReference>
<evidence type="ECO:0000313" key="2">
    <source>
        <dbReference type="Proteomes" id="UP000653578"/>
    </source>
</evidence>
<gene>
    <name evidence="1" type="ORF">GC096_12430</name>
</gene>
<dbReference type="SUPFAM" id="SSF53474">
    <property type="entry name" value="alpha/beta-Hydrolases"/>
    <property type="match status" value="1"/>
</dbReference>
<dbReference type="Proteomes" id="UP000653578">
    <property type="component" value="Unassembled WGS sequence"/>
</dbReference>
<keyword evidence="2" id="KW-1185">Reference proteome</keyword>
<name>A0ABX1XA64_9BACL</name>
<comment type="caution">
    <text evidence="1">The sequence shown here is derived from an EMBL/GenBank/DDBJ whole genome shotgun (WGS) entry which is preliminary data.</text>
</comment>
<dbReference type="InterPro" id="IPR000801">
    <property type="entry name" value="Esterase-like"/>
</dbReference>
<dbReference type="Pfam" id="PF00756">
    <property type="entry name" value="Esterase"/>
    <property type="match status" value="1"/>
</dbReference>
<dbReference type="InterPro" id="IPR029058">
    <property type="entry name" value="AB_hydrolase_fold"/>
</dbReference>
<dbReference type="InterPro" id="IPR050583">
    <property type="entry name" value="Mycobacterial_A85_antigen"/>
</dbReference>
<proteinExistence type="predicted"/>
<keyword evidence="1" id="KW-0378">Hydrolase</keyword>
<dbReference type="PANTHER" id="PTHR48098:SF3">
    <property type="entry name" value="IRON(III) ENTEROBACTIN ESTERASE"/>
    <property type="match status" value="1"/>
</dbReference>
<reference evidence="1 2" key="1">
    <citation type="submission" date="2019-10" db="EMBL/GenBank/DDBJ databases">
        <title>Description of Paenibacillus humi sp. nov.</title>
        <authorList>
            <person name="Carlier A."/>
            <person name="Qi S."/>
        </authorList>
    </citation>
    <scope>NUCLEOTIDE SEQUENCE [LARGE SCALE GENOMIC DNA]</scope>
    <source>
        <strain evidence="1 2">LMG 31461</strain>
    </source>
</reference>
<dbReference type="EMBL" id="WHNY01000040">
    <property type="protein sequence ID" value="NOU64835.1"/>
    <property type="molecule type" value="Genomic_DNA"/>
</dbReference>
<evidence type="ECO:0000313" key="1">
    <source>
        <dbReference type="EMBL" id="NOU64835.1"/>
    </source>
</evidence>